<protein>
    <submittedName>
        <fullName evidence="15">LOW QUALITY PROTEIN: kinesin-like protein KIF14</fullName>
    </submittedName>
</protein>
<dbReference type="InterPro" id="IPR008984">
    <property type="entry name" value="SMAD_FHA_dom_sf"/>
</dbReference>
<dbReference type="InterPro" id="IPR027417">
    <property type="entry name" value="P-loop_NTPase"/>
</dbReference>
<keyword evidence="8" id="KW-0206">Cytoskeleton</keyword>
<dbReference type="PROSITE" id="PS50067">
    <property type="entry name" value="KINESIN_MOTOR_2"/>
    <property type="match status" value="1"/>
</dbReference>
<evidence type="ECO:0000256" key="1">
    <source>
        <dbReference type="ARBA" id="ARBA00004245"/>
    </source>
</evidence>
<proteinExistence type="inferred from homology"/>
<dbReference type="PROSITE" id="PS00411">
    <property type="entry name" value="KINESIN_MOTOR_1"/>
    <property type="match status" value="1"/>
</dbReference>
<dbReference type="PRINTS" id="PR00380">
    <property type="entry name" value="KINESINHEAVY"/>
</dbReference>
<name>A0ABM1KVN2_GEKJA</name>
<keyword evidence="7 9" id="KW-0505">Motor protein</keyword>
<dbReference type="InterPro" id="IPR032405">
    <property type="entry name" value="Kinesin_assoc"/>
</dbReference>
<feature type="region of interest" description="Disordered" evidence="11">
    <location>
        <begin position="26"/>
        <end position="59"/>
    </location>
</feature>
<dbReference type="Gene3D" id="2.60.200.20">
    <property type="match status" value="1"/>
</dbReference>
<evidence type="ECO:0000256" key="2">
    <source>
        <dbReference type="ARBA" id="ARBA00022490"/>
    </source>
</evidence>
<reference evidence="15" key="1">
    <citation type="submission" date="2025-08" db="UniProtKB">
        <authorList>
            <consortium name="RefSeq"/>
        </authorList>
    </citation>
    <scope>IDENTIFICATION</scope>
</reference>
<dbReference type="PROSITE" id="PS50006">
    <property type="entry name" value="FHA_DOMAIN"/>
    <property type="match status" value="1"/>
</dbReference>
<feature type="domain" description="FHA" evidence="12">
    <location>
        <begin position="834"/>
        <end position="885"/>
    </location>
</feature>
<keyword evidence="5 9" id="KW-0067">ATP-binding</keyword>
<keyword evidence="2" id="KW-0963">Cytoplasm</keyword>
<evidence type="ECO:0000313" key="14">
    <source>
        <dbReference type="Proteomes" id="UP000694871"/>
    </source>
</evidence>
<organism evidence="14 15">
    <name type="scientific">Gekko japonicus</name>
    <name type="common">Schlegel's Japanese gecko</name>
    <dbReference type="NCBI Taxonomy" id="146911"/>
    <lineage>
        <taxon>Eukaryota</taxon>
        <taxon>Metazoa</taxon>
        <taxon>Chordata</taxon>
        <taxon>Craniata</taxon>
        <taxon>Vertebrata</taxon>
        <taxon>Euteleostomi</taxon>
        <taxon>Lepidosauria</taxon>
        <taxon>Squamata</taxon>
        <taxon>Bifurcata</taxon>
        <taxon>Gekkota</taxon>
        <taxon>Gekkonidae</taxon>
        <taxon>Gekkoninae</taxon>
        <taxon>Gekko</taxon>
    </lineage>
</organism>
<keyword evidence="6 10" id="KW-0175">Coiled coil</keyword>
<dbReference type="Gene3D" id="3.40.850.10">
    <property type="entry name" value="Kinesin motor domain"/>
    <property type="match status" value="1"/>
</dbReference>
<dbReference type="RefSeq" id="XP_015277769.1">
    <property type="nucleotide sequence ID" value="XM_015422283.1"/>
</dbReference>
<dbReference type="SMART" id="SM00129">
    <property type="entry name" value="KISc"/>
    <property type="match status" value="1"/>
</dbReference>
<dbReference type="CDD" id="cd01365">
    <property type="entry name" value="KISc_KIF1A_KIF1B"/>
    <property type="match status" value="1"/>
</dbReference>
<dbReference type="Pfam" id="PF00498">
    <property type="entry name" value="FHA"/>
    <property type="match status" value="1"/>
</dbReference>
<evidence type="ECO:0000256" key="10">
    <source>
        <dbReference type="SAM" id="Coils"/>
    </source>
</evidence>
<dbReference type="SUPFAM" id="SSF52540">
    <property type="entry name" value="P-loop containing nucleoside triphosphate hydrolases"/>
    <property type="match status" value="1"/>
</dbReference>
<comment type="subcellular location">
    <subcellularLocation>
        <location evidence="1">Cytoplasm</location>
        <location evidence="1">Cytoskeleton</location>
    </subcellularLocation>
</comment>
<evidence type="ECO:0000259" key="12">
    <source>
        <dbReference type="PROSITE" id="PS50006"/>
    </source>
</evidence>
<evidence type="ECO:0000256" key="9">
    <source>
        <dbReference type="PROSITE-ProRule" id="PRU00283"/>
    </source>
</evidence>
<dbReference type="InterPro" id="IPR036961">
    <property type="entry name" value="Kinesin_motor_dom_sf"/>
</dbReference>
<dbReference type="InterPro" id="IPR001752">
    <property type="entry name" value="Kinesin_motor_dom"/>
</dbReference>
<dbReference type="InterPro" id="IPR000253">
    <property type="entry name" value="FHA_dom"/>
</dbReference>
<keyword evidence="4 9" id="KW-0547">Nucleotide-binding</keyword>
<dbReference type="Pfam" id="PF00225">
    <property type="entry name" value="Kinesin"/>
    <property type="match status" value="1"/>
</dbReference>
<feature type="coiled-coil region" evidence="10">
    <location>
        <begin position="938"/>
        <end position="1080"/>
    </location>
</feature>
<dbReference type="PANTHER" id="PTHR47117">
    <property type="entry name" value="STAR-RELATED LIPID TRANSFER PROTEIN 9"/>
    <property type="match status" value="1"/>
</dbReference>
<evidence type="ECO:0000256" key="4">
    <source>
        <dbReference type="ARBA" id="ARBA00022741"/>
    </source>
</evidence>
<accession>A0ABM1KVN2</accession>
<evidence type="ECO:0000256" key="7">
    <source>
        <dbReference type="ARBA" id="ARBA00023175"/>
    </source>
</evidence>
<keyword evidence="3" id="KW-0493">Microtubule</keyword>
<feature type="binding site" evidence="9">
    <location>
        <begin position="448"/>
        <end position="455"/>
    </location>
    <ligand>
        <name>ATP</name>
        <dbReference type="ChEBI" id="CHEBI:30616"/>
    </ligand>
</feature>
<feature type="region of interest" description="Disordered" evidence="11">
    <location>
        <begin position="237"/>
        <end position="267"/>
    </location>
</feature>
<feature type="region of interest" description="Disordered" evidence="11">
    <location>
        <begin position="73"/>
        <end position="121"/>
    </location>
</feature>
<evidence type="ECO:0000256" key="5">
    <source>
        <dbReference type="ARBA" id="ARBA00022840"/>
    </source>
</evidence>
<dbReference type="Proteomes" id="UP000694871">
    <property type="component" value="Unplaced"/>
</dbReference>
<evidence type="ECO:0000256" key="11">
    <source>
        <dbReference type="SAM" id="MobiDB-lite"/>
    </source>
</evidence>
<evidence type="ECO:0000259" key="13">
    <source>
        <dbReference type="PROSITE" id="PS50067"/>
    </source>
</evidence>
<dbReference type="GeneID" id="107119710"/>
<comment type="similarity">
    <text evidence="9">Belongs to the TRAFAC class myosin-kinesin ATPase superfamily. Kinesin family.</text>
</comment>
<dbReference type="SMART" id="SM00240">
    <property type="entry name" value="FHA"/>
    <property type="match status" value="1"/>
</dbReference>
<dbReference type="Pfam" id="PF16183">
    <property type="entry name" value="Kinesin_assoc"/>
    <property type="match status" value="1"/>
</dbReference>
<dbReference type="SUPFAM" id="SSF49879">
    <property type="entry name" value="SMAD/FHA domain"/>
    <property type="match status" value="1"/>
</dbReference>
<evidence type="ECO:0000256" key="3">
    <source>
        <dbReference type="ARBA" id="ARBA00022701"/>
    </source>
</evidence>
<feature type="region of interest" description="Disordered" evidence="11">
    <location>
        <begin position="191"/>
        <end position="214"/>
    </location>
</feature>
<feature type="domain" description="Kinesin motor" evidence="13">
    <location>
        <begin position="359"/>
        <end position="708"/>
    </location>
</feature>
<feature type="compositionally biased region" description="Polar residues" evidence="11">
    <location>
        <begin position="240"/>
        <end position="258"/>
    </location>
</feature>
<dbReference type="CDD" id="cd22707">
    <property type="entry name" value="FHA_KIF14"/>
    <property type="match status" value="1"/>
</dbReference>
<feature type="coiled-coil region" evidence="10">
    <location>
        <begin position="721"/>
        <end position="788"/>
    </location>
</feature>
<feature type="compositionally biased region" description="Low complexity" evidence="11">
    <location>
        <begin position="99"/>
        <end position="118"/>
    </location>
</feature>
<dbReference type="InterPro" id="IPR056523">
    <property type="entry name" value="4HB_KIF14"/>
</dbReference>
<dbReference type="Pfam" id="PF23313">
    <property type="entry name" value="4HB_KIF14"/>
    <property type="match status" value="1"/>
</dbReference>
<dbReference type="InterPro" id="IPR019821">
    <property type="entry name" value="Kinesin_motor_CS"/>
</dbReference>
<dbReference type="PANTHER" id="PTHR47117:SF7">
    <property type="entry name" value="KINESIN-LIKE PROTEIN KIF14"/>
    <property type="match status" value="1"/>
</dbReference>
<keyword evidence="14" id="KW-1185">Reference proteome</keyword>
<feature type="compositionally biased region" description="Polar residues" evidence="11">
    <location>
        <begin position="191"/>
        <end position="202"/>
    </location>
</feature>
<sequence>MPIYIVPKRCHTDGVSSQKYFPESAIVKSNRFGPPVTPQTTEKERGAPPPQSLSETEGINRTYVISACNKLGDSSVASTSEGKKLSLQRRTVTSKGRLDQNTTQDSDTTQTQRQPTLLRRLRTGSNEQCKISNTQAGRTENEGSFAQKGNETLFPPTCNSKDAPLVKNGLQFLKGCTEIKRSLEQKNSLLVNRSGSHGTGNNAPLKRRAVGTNSQNEVLSSVLSTAVKLENRTLKAAEKVNSSKQNETGSEQNRSLKNGSLERQKTPRKAIAEGIKCTAKCGSLQDARSPAISTTRSKTACLQIVSQKKSSISNPLTLSSRNGRGQENSMDVQTALLKEDVPIQDTCARDDPFKIQNSKVIVAVRVRPFSIRDINEEKLQVVSMAGQETVVHHPDTKQVYSFIFDFSFWSFDKHDRNFGSQEMVYRSVAVPLLETAFEGYNTCLFAYGQTGSGKSYTMMGFDDNERGIIPRFCEDLFTRIADMESQQVFLQYTYHLEMSYFEVYNEKIHDLLVFRTESGQRKQPLRVREHPIFGPYVEDLTVNVVTSYSDIQSWLQLGNKQRATAATGMNDKSSRSHSVFTLAMTQTKTNIVGKEECEHRIISRVNLIDLAGSERCAASQTSGDRLKEGVSINKSLLTLGKVISALSEQCQSRKKVFVPYRESVLTWLLKESLGGNSKTAMIATVSPAASNVEETLSTLRYAKQACFIINTARVNEDRNLNAKLIQELKTEIEKLKLAQKNVQNIDPEKHRLYVQEITSLRMKLHQQEREMAEMQRAWKEKLEQAEKKKFEETMELQKAGITFKVDNSLPNLVNLNEDPQLSEMLLYMIKEGQTTVGKCKPNSDHDIQLSGVLIADNHCVIKHVEGAVSITPLGEAKTYVNGKCISGPTFLHHGDRIILGGNHYFRFNHPQEVQKVKCISHGASLHEEGPKGFEFAKNELLAAQRAELESEIEEARLRAKEEMMQGIQFAKEMAQQELTSQQRNYESQIKSLEVQLEKESHRKQLQEMNNQMAASKIQELEKAKRGLELEVHFNKKRLEMETLAAREALEDHTIRHAKILEALEAEKQKIAQEVQTLQQSRGNRNKEPNWSSLKLSMMIKEANTISSKLDKHTVFCRHDEMNEGRGKGSPLQVQVRNIRLGVATFWSLEKFEYKLAAMKELYETNNSNKADEIFYDPTDEWEPDLLNASMTSFSRRRSRSLRKSKRISGCLSEVKLSLHNPYLPGTRNTLGRPSLDPPESFVPGICKELISLALDVLEQTHEEEESVAQSLLAALFTVYAEVSAMTHAYEEAEESQENFFTVDQAAQSCSIRIASSFEQLVVLSKQWLSGSRKSEEFMHTYDRLRDGLKQLGGYLQLLLQGGCSDLSSIVTEAQKKIRRTLKEMVKCIGRLVVLTGLDLHFPAGHNGDASNLKEELIPDLYDGLGAGLEHLLDCIQKSSRDMQDELLKWHPQNEVQNQLKNKTIVLADLLEKIISDCKKKEIALLRREEPVDREVNKATSKAAKLLEFHHCLDQVYQMVTSSLQGSYRNKNPLRYFIEKICILAGNFNALCHSSTSPVASAGAPVPKKLDSLLNNSELESVAKSLIISFELEHGWDLPKLQDDSLRNTEETQLGKGEATMTEREHKGIPKREYKLWSVPESSGEASPCRIHWV</sequence>
<evidence type="ECO:0000256" key="6">
    <source>
        <dbReference type="ARBA" id="ARBA00023054"/>
    </source>
</evidence>
<evidence type="ECO:0000313" key="15">
    <source>
        <dbReference type="RefSeq" id="XP_015277769.1"/>
    </source>
</evidence>
<evidence type="ECO:0000256" key="8">
    <source>
        <dbReference type="ARBA" id="ARBA00023212"/>
    </source>
</evidence>
<gene>
    <name evidence="15" type="primary">KIF14</name>
</gene>